<comment type="caution">
    <text evidence="1">The sequence shown here is derived from an EMBL/GenBank/DDBJ whole genome shotgun (WGS) entry which is preliminary data.</text>
</comment>
<organism evidence="1 2">
    <name type="scientific">Terrihalobacillus insolitus</name>
    <dbReference type="NCBI Taxonomy" id="2950438"/>
    <lineage>
        <taxon>Bacteria</taxon>
        <taxon>Bacillati</taxon>
        <taxon>Bacillota</taxon>
        <taxon>Bacilli</taxon>
        <taxon>Bacillales</taxon>
        <taxon>Bacillaceae</taxon>
        <taxon>Terrihalobacillus</taxon>
    </lineage>
</organism>
<dbReference type="Pfam" id="PF11068">
    <property type="entry name" value="YlqD"/>
    <property type="match status" value="1"/>
</dbReference>
<dbReference type="RefSeq" id="WP_272435335.1">
    <property type="nucleotide sequence ID" value="NZ_JAMQKB010000002.1"/>
</dbReference>
<keyword evidence="2" id="KW-1185">Reference proteome</keyword>
<gene>
    <name evidence="1" type="ORF">NC797_03640</name>
</gene>
<evidence type="ECO:0000313" key="2">
    <source>
        <dbReference type="Proteomes" id="UP001145050"/>
    </source>
</evidence>
<dbReference type="Gene3D" id="6.10.140.1110">
    <property type="match status" value="1"/>
</dbReference>
<dbReference type="EMBL" id="JAMQKB010000002">
    <property type="protein sequence ID" value="MDC3423601.1"/>
    <property type="molecule type" value="Genomic_DNA"/>
</dbReference>
<dbReference type="AlphaFoldDB" id="A0A9X3WTJ4"/>
<evidence type="ECO:0000313" key="1">
    <source>
        <dbReference type="EMBL" id="MDC3423601.1"/>
    </source>
</evidence>
<reference evidence="1" key="1">
    <citation type="submission" date="2022-06" db="EMBL/GenBank/DDBJ databases">
        <title>Aquibacillus sp. a new bacterium isolated from soil saline samples.</title>
        <authorList>
            <person name="Galisteo C."/>
            <person name="De La Haba R."/>
            <person name="Sanchez-Porro C."/>
            <person name="Ventosa A."/>
        </authorList>
    </citation>
    <scope>NUCLEOTIDE SEQUENCE</scope>
    <source>
        <strain evidence="1">3ASR75-11</strain>
    </source>
</reference>
<name>A0A9X3WTJ4_9BACI</name>
<dbReference type="InterPro" id="IPR021297">
    <property type="entry name" value="YlqD"/>
</dbReference>
<proteinExistence type="predicted"/>
<protein>
    <submittedName>
        <fullName evidence="1">YlqD family protein</fullName>
    </submittedName>
</protein>
<dbReference type="Proteomes" id="UP001145050">
    <property type="component" value="Unassembled WGS sequence"/>
</dbReference>
<sequence>MKIIQKIPIKQVLTESSKTKIENQFHKHKVQLEQECQQLQFEQRKLQHKSGVSKEDVTKRFHAEISKRKDKIKWIDFQIEQLDILPLGSEITEDEVEALVEVNEGLNWDELMKERAIIVKDGTVIRIK</sequence>
<accession>A0A9X3WTJ4</accession>